<dbReference type="PROSITE" id="PS00156">
    <property type="entry name" value="OMPDECASE"/>
    <property type="match status" value="1"/>
</dbReference>
<dbReference type="SUPFAM" id="SSF81296">
    <property type="entry name" value="E set domains"/>
    <property type="match status" value="1"/>
</dbReference>
<dbReference type="GO" id="GO:0004590">
    <property type="term" value="F:orotidine-5'-phosphate decarboxylase activity"/>
    <property type="evidence" value="ECO:0007669"/>
    <property type="project" value="InterPro"/>
</dbReference>
<dbReference type="InterPro" id="IPR017868">
    <property type="entry name" value="Filamin/ABP280_repeat-like"/>
</dbReference>
<dbReference type="InterPro" id="IPR013783">
    <property type="entry name" value="Ig-like_fold"/>
</dbReference>
<evidence type="ECO:0000313" key="2">
    <source>
        <dbReference type="EMBL" id="KAJ7372229.1"/>
    </source>
</evidence>
<protein>
    <submittedName>
        <fullName evidence="2">Uncharacterized protein</fullName>
    </submittedName>
</protein>
<dbReference type="AlphaFoldDB" id="A0A9W9Z0S3"/>
<dbReference type="EMBL" id="MU826837">
    <property type="protein sequence ID" value="KAJ7372229.1"/>
    <property type="molecule type" value="Genomic_DNA"/>
</dbReference>
<feature type="repeat" description="Filamin" evidence="1">
    <location>
        <begin position="28"/>
        <end position="66"/>
    </location>
</feature>
<gene>
    <name evidence="2" type="ORF">OS493_019673</name>
</gene>
<accession>A0A9W9Z0S3</accession>
<evidence type="ECO:0000313" key="3">
    <source>
        <dbReference type="Proteomes" id="UP001163046"/>
    </source>
</evidence>
<name>A0A9W9Z0S3_9CNID</name>
<organism evidence="2 3">
    <name type="scientific">Desmophyllum pertusum</name>
    <dbReference type="NCBI Taxonomy" id="174260"/>
    <lineage>
        <taxon>Eukaryota</taxon>
        <taxon>Metazoa</taxon>
        <taxon>Cnidaria</taxon>
        <taxon>Anthozoa</taxon>
        <taxon>Hexacorallia</taxon>
        <taxon>Scleractinia</taxon>
        <taxon>Caryophylliina</taxon>
        <taxon>Caryophylliidae</taxon>
        <taxon>Desmophyllum</taxon>
    </lineage>
</organism>
<dbReference type="PROSITE" id="PS50194">
    <property type="entry name" value="FILAMIN_REPEAT"/>
    <property type="match status" value="1"/>
</dbReference>
<keyword evidence="3" id="KW-1185">Reference proteome</keyword>
<dbReference type="InterPro" id="IPR018089">
    <property type="entry name" value="OMPdecase_AS"/>
</dbReference>
<sequence>MYEFRAETVNCQDLNQVHSKGNIKQQSQSGDGAYVASMVFYSEGSFKVSITRNGKSVLGSPFKVNAEKGVMPKRSKLSLIGSDIECMRAVGGVLHQAISARDSEIELWGVPSITADLLTHEALMLASMTDNGIYLYVWDACYGNLSEENLNFWLHLLSLRAPSANVILLGVNISAAHANEIDLKPFQKVNPKMKRAIFAGTTFHSEPGKLLDEILLVVDETTSQQSVVWYRLEHLASKVLERKKRGIEFLDYSTFKCIAGECGIQRDYLCRKAAEHLELTGVGLLLGGDSFFLVLQPYWLARHLTEMTKSSHYGALDKNTLDSTKQHIVNLLIEKCVAVERIDKTTVDIIPYLSSIPEENWPLVDESKYTIYRHLTFTVPPYHLHSIFQDLAGNVLQEYTRVTLGKNSLVIYSDQYESRIDCGPCVINKTVAEVRVSVRACSQDFCSKGGEATVDFLQRCFAKFASSCEINVKVSCSVCRQHYVDLSVVQEAAAQGETELKCGRCHGNTLSVGDLLNGFKDTRPIPELDQGRSPYPKADIPTSNTLLRPLMRYFGDREEMHGEKLLKEIKGMFEDMTKVFVDMKNHDVPRTVCLLPEFQRSSVVKINAIKMLLTYSQPKYRLFLLCEGNGDGTGVHFLDYSKHKGYMLQTSAAARLIKESVDWLRFAFQLLISFSFVANFAKGLGLFDVKNVEETLNSVLGTAGLTGTMLCAVPWKNIFKEMDGFLKSIEETSGSIRQPKGLSELSGAGRGYHVGGESYEYLRKILSELGTKDDFGGLRQEPRAGIGAIWVCAKHSKYSKDTAAFNIMP</sequence>
<proteinExistence type="predicted"/>
<dbReference type="GO" id="GO:0006207">
    <property type="term" value="P:'de novo' pyrimidine nucleobase biosynthetic process"/>
    <property type="evidence" value="ECO:0007669"/>
    <property type="project" value="InterPro"/>
</dbReference>
<evidence type="ECO:0000256" key="1">
    <source>
        <dbReference type="PROSITE-ProRule" id="PRU00087"/>
    </source>
</evidence>
<dbReference type="Proteomes" id="UP001163046">
    <property type="component" value="Unassembled WGS sequence"/>
</dbReference>
<reference evidence="2" key="1">
    <citation type="submission" date="2023-01" db="EMBL/GenBank/DDBJ databases">
        <title>Genome assembly of the deep-sea coral Lophelia pertusa.</title>
        <authorList>
            <person name="Herrera S."/>
            <person name="Cordes E."/>
        </authorList>
    </citation>
    <scope>NUCLEOTIDE SEQUENCE</scope>
    <source>
        <strain evidence="2">USNM1676648</strain>
        <tissue evidence="2">Polyp</tissue>
    </source>
</reference>
<dbReference type="Gene3D" id="2.60.40.10">
    <property type="entry name" value="Immunoglobulins"/>
    <property type="match status" value="1"/>
</dbReference>
<dbReference type="InterPro" id="IPR014756">
    <property type="entry name" value="Ig_E-set"/>
</dbReference>
<dbReference type="OrthoDB" id="5981550at2759"/>
<comment type="caution">
    <text evidence="2">The sequence shown here is derived from an EMBL/GenBank/DDBJ whole genome shotgun (WGS) entry which is preliminary data.</text>
</comment>